<dbReference type="RefSeq" id="WP_157123764.1">
    <property type="nucleotide sequence ID" value="NZ_LT840185.1"/>
</dbReference>
<dbReference type="Pfam" id="PF15919">
    <property type="entry name" value="HicB_lk_antitox"/>
    <property type="match status" value="1"/>
</dbReference>
<feature type="domain" description="HicB-like antitoxin of toxin-antitoxin system" evidence="1">
    <location>
        <begin position="13"/>
        <end position="112"/>
    </location>
</feature>
<evidence type="ECO:0000313" key="2">
    <source>
        <dbReference type="EMBL" id="SMF70348.1"/>
    </source>
</evidence>
<protein>
    <submittedName>
        <fullName evidence="2">Predicted nuclease of the RNAse H fold, HicB family</fullName>
    </submittedName>
</protein>
<name>A0A1X7GKB5_9SPHN</name>
<gene>
    <name evidence="2" type="ORF">SAMN06295910_1843</name>
</gene>
<keyword evidence="3" id="KW-1185">Reference proteome</keyword>
<proteinExistence type="predicted"/>
<dbReference type="Gene3D" id="3.30.160.250">
    <property type="match status" value="1"/>
</dbReference>
<dbReference type="AlphaFoldDB" id="A0A1X7GKB5"/>
<evidence type="ECO:0000313" key="3">
    <source>
        <dbReference type="Proteomes" id="UP000192934"/>
    </source>
</evidence>
<accession>A0A1X7GKB5</accession>
<dbReference type="EMBL" id="LT840185">
    <property type="protein sequence ID" value="SMF70348.1"/>
    <property type="molecule type" value="Genomic_DNA"/>
</dbReference>
<dbReference type="STRING" id="941907.SAMN06295910_1843"/>
<organism evidence="2 3">
    <name type="scientific">Allosphingosinicella indica</name>
    <dbReference type="NCBI Taxonomy" id="941907"/>
    <lineage>
        <taxon>Bacteria</taxon>
        <taxon>Pseudomonadati</taxon>
        <taxon>Pseudomonadota</taxon>
        <taxon>Alphaproteobacteria</taxon>
        <taxon>Sphingomonadales</taxon>
        <taxon>Sphingomonadaceae</taxon>
        <taxon>Allosphingosinicella</taxon>
    </lineage>
</organism>
<dbReference type="InterPro" id="IPR035069">
    <property type="entry name" value="TTHA1013/TTHA0281-like"/>
</dbReference>
<sequence length="149" mass="15875">MTRYFPARVTRSGAGYVIAFPDLPGCESQGVSFHDLSHRAGALLAAHLDALRDAGGLVPEPSSIKALEDAIDREGTSYLLVAAQQAGQSSRVEVSLPDDLLRAIDALGTDRASFIAVATRRAIDAIARPRANVVRRRRSTRVVAAAAMH</sequence>
<dbReference type="Proteomes" id="UP000192934">
    <property type="component" value="Chromosome I"/>
</dbReference>
<dbReference type="InterPro" id="IPR031807">
    <property type="entry name" value="HicB-like"/>
</dbReference>
<dbReference type="SUPFAM" id="SSF143100">
    <property type="entry name" value="TTHA1013/TTHA0281-like"/>
    <property type="match status" value="1"/>
</dbReference>
<evidence type="ECO:0000259" key="1">
    <source>
        <dbReference type="Pfam" id="PF15919"/>
    </source>
</evidence>
<dbReference type="OrthoDB" id="9807959at2"/>
<reference evidence="3" key="1">
    <citation type="submission" date="2017-04" db="EMBL/GenBank/DDBJ databases">
        <authorList>
            <person name="Varghese N."/>
            <person name="Submissions S."/>
        </authorList>
    </citation>
    <scope>NUCLEOTIDE SEQUENCE [LARGE SCALE GENOMIC DNA]</scope>
    <source>
        <strain evidence="3">Dd16</strain>
    </source>
</reference>